<dbReference type="AlphaFoldDB" id="A0A8J2XGZ0"/>
<feature type="transmembrane region" description="Helical" evidence="8">
    <location>
        <begin position="60"/>
        <end position="84"/>
    </location>
</feature>
<feature type="transmembrane region" description="Helical" evidence="8">
    <location>
        <begin position="312"/>
        <end position="331"/>
    </location>
</feature>
<evidence type="ECO:0000256" key="4">
    <source>
        <dbReference type="ARBA" id="ARBA00022475"/>
    </source>
</evidence>
<keyword evidence="12" id="KW-1185">Reference proteome</keyword>
<dbReference type="CDD" id="cd06261">
    <property type="entry name" value="TM_PBP2"/>
    <property type="match status" value="1"/>
</dbReference>
<evidence type="ECO:0000256" key="5">
    <source>
        <dbReference type="ARBA" id="ARBA00022692"/>
    </source>
</evidence>
<name>A0A8J2XGZ0_9MICO</name>
<dbReference type="RefSeq" id="WP_188550480.1">
    <property type="nucleotide sequence ID" value="NZ_BMFY01000006.1"/>
</dbReference>
<dbReference type="EMBL" id="BMFY01000006">
    <property type="protein sequence ID" value="GGA14540.1"/>
    <property type="molecule type" value="Genomic_DNA"/>
</dbReference>
<protein>
    <submittedName>
        <fullName evidence="11">ABC transporter permease</fullName>
    </submittedName>
</protein>
<keyword evidence="3 8" id="KW-0813">Transport</keyword>
<keyword evidence="5 8" id="KW-0812">Transmembrane</keyword>
<dbReference type="Gene3D" id="1.10.3720.10">
    <property type="entry name" value="MetI-like"/>
    <property type="match status" value="1"/>
</dbReference>
<feature type="transmembrane region" description="Helical" evidence="8">
    <location>
        <begin position="208"/>
        <end position="229"/>
    </location>
</feature>
<evidence type="ECO:0000313" key="11">
    <source>
        <dbReference type="EMBL" id="GGA14540.1"/>
    </source>
</evidence>
<keyword evidence="6 8" id="KW-1133">Transmembrane helix</keyword>
<dbReference type="InterPro" id="IPR035906">
    <property type="entry name" value="MetI-like_sf"/>
</dbReference>
<reference evidence="11" key="2">
    <citation type="submission" date="2020-09" db="EMBL/GenBank/DDBJ databases">
        <authorList>
            <person name="Sun Q."/>
            <person name="Zhou Y."/>
        </authorList>
    </citation>
    <scope>NUCLEOTIDE SEQUENCE</scope>
    <source>
        <strain evidence="11">CGMCC 1.12785</strain>
    </source>
</reference>
<evidence type="ECO:0000313" key="12">
    <source>
        <dbReference type="Proteomes" id="UP000616114"/>
    </source>
</evidence>
<evidence type="ECO:0000256" key="7">
    <source>
        <dbReference type="ARBA" id="ARBA00023136"/>
    </source>
</evidence>
<comment type="caution">
    <text evidence="11">The sequence shown here is derived from an EMBL/GenBank/DDBJ whole genome shotgun (WGS) entry which is preliminary data.</text>
</comment>
<feature type="transmembrane region" description="Helical" evidence="8">
    <location>
        <begin position="154"/>
        <end position="173"/>
    </location>
</feature>
<reference evidence="11" key="1">
    <citation type="journal article" date="2014" name="Int. J. Syst. Evol. Microbiol.">
        <title>Complete genome sequence of Corynebacterium casei LMG S-19264T (=DSM 44701T), isolated from a smear-ripened cheese.</title>
        <authorList>
            <consortium name="US DOE Joint Genome Institute (JGI-PGF)"/>
            <person name="Walter F."/>
            <person name="Albersmeier A."/>
            <person name="Kalinowski J."/>
            <person name="Ruckert C."/>
        </authorList>
    </citation>
    <scope>NUCLEOTIDE SEQUENCE</scope>
    <source>
        <strain evidence="11">CGMCC 1.12785</strain>
    </source>
</reference>
<comment type="similarity">
    <text evidence="2">Belongs to the binding-protein-dependent transport system permease family. CysTW subfamily.</text>
</comment>
<organism evidence="11 12">
    <name type="scientific">Sediminivirga luteola</name>
    <dbReference type="NCBI Taxonomy" id="1774748"/>
    <lineage>
        <taxon>Bacteria</taxon>
        <taxon>Bacillati</taxon>
        <taxon>Actinomycetota</taxon>
        <taxon>Actinomycetes</taxon>
        <taxon>Micrococcales</taxon>
        <taxon>Brevibacteriaceae</taxon>
        <taxon>Sediminivirga</taxon>
    </lineage>
</organism>
<evidence type="ECO:0000256" key="6">
    <source>
        <dbReference type="ARBA" id="ARBA00022989"/>
    </source>
</evidence>
<evidence type="ECO:0000259" key="10">
    <source>
        <dbReference type="PROSITE" id="PS50928"/>
    </source>
</evidence>
<feature type="compositionally biased region" description="Low complexity" evidence="9">
    <location>
        <begin position="12"/>
        <end position="36"/>
    </location>
</feature>
<dbReference type="PANTHER" id="PTHR42929:SF1">
    <property type="entry name" value="INNER MEMBRANE ABC TRANSPORTER PERMEASE PROTEIN YDCU-RELATED"/>
    <property type="match status" value="1"/>
</dbReference>
<evidence type="ECO:0000256" key="9">
    <source>
        <dbReference type="SAM" id="MobiDB-lite"/>
    </source>
</evidence>
<dbReference type="SUPFAM" id="SSF161098">
    <property type="entry name" value="MetI-like"/>
    <property type="match status" value="1"/>
</dbReference>
<dbReference type="GO" id="GO:0005886">
    <property type="term" value="C:plasma membrane"/>
    <property type="evidence" value="ECO:0007669"/>
    <property type="project" value="UniProtKB-SubCell"/>
</dbReference>
<evidence type="ECO:0000256" key="8">
    <source>
        <dbReference type="RuleBase" id="RU363032"/>
    </source>
</evidence>
<accession>A0A8J2XGZ0</accession>
<dbReference type="GO" id="GO:0055085">
    <property type="term" value="P:transmembrane transport"/>
    <property type="evidence" value="ECO:0007669"/>
    <property type="project" value="InterPro"/>
</dbReference>
<proteinExistence type="inferred from homology"/>
<feature type="region of interest" description="Disordered" evidence="9">
    <location>
        <begin position="1"/>
        <end position="53"/>
    </location>
</feature>
<evidence type="ECO:0000256" key="3">
    <source>
        <dbReference type="ARBA" id="ARBA00022448"/>
    </source>
</evidence>
<dbReference type="PANTHER" id="PTHR42929">
    <property type="entry name" value="INNER MEMBRANE ABC TRANSPORTER PERMEASE PROTEIN YDCU-RELATED-RELATED"/>
    <property type="match status" value="1"/>
</dbReference>
<keyword evidence="4" id="KW-1003">Cell membrane</keyword>
<evidence type="ECO:0000256" key="2">
    <source>
        <dbReference type="ARBA" id="ARBA00007069"/>
    </source>
</evidence>
<dbReference type="Proteomes" id="UP000616114">
    <property type="component" value="Unassembled WGS sequence"/>
</dbReference>
<gene>
    <name evidence="11" type="ORF">GCM10011333_16840</name>
</gene>
<dbReference type="InterPro" id="IPR000515">
    <property type="entry name" value="MetI-like"/>
</dbReference>
<keyword evidence="7 8" id="KW-0472">Membrane</keyword>
<evidence type="ECO:0000256" key="1">
    <source>
        <dbReference type="ARBA" id="ARBA00004651"/>
    </source>
</evidence>
<feature type="transmembrane region" description="Helical" evidence="8">
    <location>
        <begin position="256"/>
        <end position="276"/>
    </location>
</feature>
<comment type="subcellular location">
    <subcellularLocation>
        <location evidence="1 8">Cell membrane</location>
        <topology evidence="1 8">Multi-pass membrane protein</topology>
    </subcellularLocation>
</comment>
<sequence>MSARATDDADDAASAADAAGPAGSAGAVGTTTAGPAGKPGGNAQERSPEELREHRRRGRVGMMLVVPGLLFAVAFFAVPVFSLLAMSLYTRPEGAAIGVYEPGLEFGTYAEVLSLYWEAFLRSFGFALIATIAALLIGYPMAYLVAVRLRGKPLLQGLLLVLIIAPFFSSFILRTQSWRLILSDEGVVVGFLKAVAILPEDGRLTATAFAVVCGLTYNFLPFMTLPIYANLERMDLRLIEAGGDLYASPFETFRKVTLPLSMPGVLAGTLLTFIPASGDYVNAVLLGNNQNTTMIGQVIDSRFFRAVDYPQASALSFVLMFAILILVTLYVRRFGTKELV</sequence>
<dbReference type="Pfam" id="PF00528">
    <property type="entry name" value="BPD_transp_1"/>
    <property type="match status" value="1"/>
</dbReference>
<dbReference type="PROSITE" id="PS50928">
    <property type="entry name" value="ABC_TM1"/>
    <property type="match status" value="1"/>
</dbReference>
<feature type="transmembrane region" description="Helical" evidence="8">
    <location>
        <begin position="124"/>
        <end position="147"/>
    </location>
</feature>
<feature type="domain" description="ABC transmembrane type-1" evidence="10">
    <location>
        <begin position="120"/>
        <end position="330"/>
    </location>
</feature>